<sequence length="92" mass="9840">MADERVTAPESPAMTSEQAGRWETVLDTLAGMLPPGAVRVLVDGAGGEDVPRLFADRLAASVSAAGRRTKRRYIHAANRKNQSIVKKAPRNG</sequence>
<accession>A0A937USN3</accession>
<name>A0A937USN3_9ACTN</name>
<dbReference type="RefSeq" id="WP_203031868.1">
    <property type="nucleotide sequence ID" value="NZ_JAEACQ010000345.1"/>
</dbReference>
<keyword evidence="2" id="KW-1185">Reference proteome</keyword>
<dbReference type="Proteomes" id="UP000604475">
    <property type="component" value="Unassembled WGS sequence"/>
</dbReference>
<dbReference type="EMBL" id="JAEACQ010000345">
    <property type="protein sequence ID" value="MBL7632672.1"/>
    <property type="molecule type" value="Genomic_DNA"/>
</dbReference>
<evidence type="ECO:0000313" key="1">
    <source>
        <dbReference type="EMBL" id="MBL7632672.1"/>
    </source>
</evidence>
<evidence type="ECO:0000313" key="2">
    <source>
        <dbReference type="Proteomes" id="UP000604475"/>
    </source>
</evidence>
<proteinExistence type="predicted"/>
<dbReference type="AlphaFoldDB" id="A0A937USN3"/>
<reference evidence="1" key="1">
    <citation type="submission" date="2020-12" db="EMBL/GenBank/DDBJ databases">
        <title>Genomic characterization of non-nitrogen-fixing Frankia strains.</title>
        <authorList>
            <person name="Carlos-Shanley C."/>
            <person name="Guerra T."/>
            <person name="Hahn D."/>
        </authorList>
    </citation>
    <scope>NUCLEOTIDE SEQUENCE</scope>
    <source>
        <strain evidence="1">CN6</strain>
    </source>
</reference>
<comment type="caution">
    <text evidence="1">The sequence shown here is derived from an EMBL/GenBank/DDBJ whole genome shotgun (WGS) entry which is preliminary data.</text>
</comment>
<organism evidence="1 2">
    <name type="scientific">Frankia nepalensis</name>
    <dbReference type="NCBI Taxonomy" id="1836974"/>
    <lineage>
        <taxon>Bacteria</taxon>
        <taxon>Bacillati</taxon>
        <taxon>Actinomycetota</taxon>
        <taxon>Actinomycetes</taxon>
        <taxon>Frankiales</taxon>
        <taxon>Frankiaceae</taxon>
        <taxon>Frankia</taxon>
    </lineage>
</organism>
<gene>
    <name evidence="1" type="ORF">I7412_37080</name>
</gene>
<protein>
    <submittedName>
        <fullName evidence="1">Uncharacterized protein</fullName>
    </submittedName>
</protein>